<gene>
    <name evidence="1" type="primary">NSUN2</name>
    <name evidence="1" type="ORF">SPIL2461_LOCUS18498</name>
</gene>
<name>A0A812W4U3_SYMPI</name>
<dbReference type="Proteomes" id="UP000649617">
    <property type="component" value="Unassembled WGS sequence"/>
</dbReference>
<evidence type="ECO:0000313" key="1">
    <source>
        <dbReference type="EMBL" id="CAE7670924.1"/>
    </source>
</evidence>
<dbReference type="OrthoDB" id="432898at2759"/>
<reference evidence="1" key="1">
    <citation type="submission" date="2021-02" db="EMBL/GenBank/DDBJ databases">
        <authorList>
            <person name="Dougan E. K."/>
            <person name="Rhodes N."/>
            <person name="Thang M."/>
            <person name="Chan C."/>
        </authorList>
    </citation>
    <scope>NUCLEOTIDE SEQUENCE</scope>
</reference>
<accession>A0A812W4U3</accession>
<dbReference type="EMBL" id="CAJNIZ010043861">
    <property type="protein sequence ID" value="CAE7670924.1"/>
    <property type="molecule type" value="Genomic_DNA"/>
</dbReference>
<sequence length="118" mass="12817">HYDAPIRTLVDIYGPDMDQNERVAAQPNGMRVAGSVRDPIAMIVSAYCYHHRGEELGYVTLWPPGLIMTMGPEDPWAALTVLFSEPSSPSGCIGQACSMPDRFAPSIAMKAISSLVYS</sequence>
<feature type="non-terminal residue" evidence="1">
    <location>
        <position position="1"/>
    </location>
</feature>
<comment type="caution">
    <text evidence="1">The sequence shown here is derived from an EMBL/GenBank/DDBJ whole genome shotgun (WGS) entry which is preliminary data.</text>
</comment>
<evidence type="ECO:0000313" key="2">
    <source>
        <dbReference type="Proteomes" id="UP000649617"/>
    </source>
</evidence>
<organism evidence="1 2">
    <name type="scientific">Symbiodinium pilosum</name>
    <name type="common">Dinoflagellate</name>
    <dbReference type="NCBI Taxonomy" id="2952"/>
    <lineage>
        <taxon>Eukaryota</taxon>
        <taxon>Sar</taxon>
        <taxon>Alveolata</taxon>
        <taxon>Dinophyceae</taxon>
        <taxon>Suessiales</taxon>
        <taxon>Symbiodiniaceae</taxon>
        <taxon>Symbiodinium</taxon>
    </lineage>
</organism>
<protein>
    <submittedName>
        <fullName evidence="1">NSUN2 protein</fullName>
    </submittedName>
</protein>
<keyword evidence="2" id="KW-1185">Reference proteome</keyword>
<proteinExistence type="predicted"/>
<dbReference type="AlphaFoldDB" id="A0A812W4U3"/>